<dbReference type="PROSITE" id="PS50110">
    <property type="entry name" value="RESPONSE_REGULATORY"/>
    <property type="match status" value="1"/>
</dbReference>
<dbReference type="EC" id="2.7.13.3" evidence="2"/>
<evidence type="ECO:0000256" key="1">
    <source>
        <dbReference type="ARBA" id="ARBA00000085"/>
    </source>
</evidence>
<name>A0A2N8UJK3_9BASI</name>
<evidence type="ECO:0000256" key="3">
    <source>
        <dbReference type="ARBA" id="ARBA00022553"/>
    </source>
</evidence>
<keyword evidence="5" id="KW-0418">Kinase</keyword>
<dbReference type="Pfam" id="PF02518">
    <property type="entry name" value="HATPase_c"/>
    <property type="match status" value="1"/>
</dbReference>
<evidence type="ECO:0000256" key="5">
    <source>
        <dbReference type="ARBA" id="ARBA00022777"/>
    </source>
</evidence>
<evidence type="ECO:0000313" key="11">
    <source>
        <dbReference type="Proteomes" id="UP000239563"/>
    </source>
</evidence>
<feature type="domain" description="Response regulatory" evidence="9">
    <location>
        <begin position="591"/>
        <end position="710"/>
    </location>
</feature>
<evidence type="ECO:0000256" key="7">
    <source>
        <dbReference type="SAM" id="MobiDB-lite"/>
    </source>
</evidence>
<comment type="catalytic activity">
    <reaction evidence="1">
        <text>ATP + protein L-histidine = ADP + protein N-phospho-L-histidine.</text>
        <dbReference type="EC" id="2.7.13.3"/>
    </reaction>
</comment>
<dbReference type="InterPro" id="IPR011006">
    <property type="entry name" value="CheY-like_superfamily"/>
</dbReference>
<dbReference type="SUPFAM" id="SSF52172">
    <property type="entry name" value="CheY-like"/>
    <property type="match status" value="1"/>
</dbReference>
<dbReference type="InterPro" id="IPR003594">
    <property type="entry name" value="HATPase_dom"/>
</dbReference>
<protein>
    <recommendedName>
        <fullName evidence="2">histidine kinase</fullName>
        <ecNumber evidence="2">2.7.13.3</ecNumber>
    </recommendedName>
</protein>
<feature type="modified residue" description="4-aspartylphosphate" evidence="6">
    <location>
        <position position="634"/>
    </location>
</feature>
<dbReference type="PROSITE" id="PS50109">
    <property type="entry name" value="HIS_KIN"/>
    <property type="match status" value="1"/>
</dbReference>
<dbReference type="InterPro" id="IPR001789">
    <property type="entry name" value="Sig_transdc_resp-reg_receiver"/>
</dbReference>
<feature type="domain" description="Histidine kinase" evidence="8">
    <location>
        <begin position="54"/>
        <end position="315"/>
    </location>
</feature>
<gene>
    <name evidence="10" type="ORF">SRS1_15784</name>
</gene>
<dbReference type="InterPro" id="IPR003661">
    <property type="entry name" value="HisK_dim/P_dom"/>
</dbReference>
<dbReference type="SMART" id="SM00387">
    <property type="entry name" value="HATPase_c"/>
    <property type="match status" value="1"/>
</dbReference>
<feature type="compositionally biased region" description="Low complexity" evidence="7">
    <location>
        <begin position="568"/>
        <end position="580"/>
    </location>
</feature>
<feature type="region of interest" description="Disordered" evidence="7">
    <location>
        <begin position="1"/>
        <end position="34"/>
    </location>
</feature>
<dbReference type="PANTHER" id="PTHR43047:SF72">
    <property type="entry name" value="OSMOSENSING HISTIDINE PROTEIN KINASE SLN1"/>
    <property type="match status" value="1"/>
</dbReference>
<feature type="region of interest" description="Disordered" evidence="7">
    <location>
        <begin position="445"/>
        <end position="504"/>
    </location>
</feature>
<evidence type="ECO:0000259" key="8">
    <source>
        <dbReference type="PROSITE" id="PS50109"/>
    </source>
</evidence>
<dbReference type="SUPFAM" id="SSF55874">
    <property type="entry name" value="ATPase domain of HSP90 chaperone/DNA topoisomerase II/histidine kinase"/>
    <property type="match status" value="1"/>
</dbReference>
<evidence type="ECO:0000313" key="10">
    <source>
        <dbReference type="EMBL" id="SJX64958.1"/>
    </source>
</evidence>
<dbReference type="Pfam" id="PF00072">
    <property type="entry name" value="Response_reg"/>
    <property type="match status" value="1"/>
</dbReference>
<dbReference type="Gene3D" id="1.10.287.130">
    <property type="match status" value="1"/>
</dbReference>
<dbReference type="InterPro" id="IPR005467">
    <property type="entry name" value="His_kinase_dom"/>
</dbReference>
<dbReference type="PANTHER" id="PTHR43047">
    <property type="entry name" value="TWO-COMPONENT HISTIDINE PROTEIN KINASE"/>
    <property type="match status" value="1"/>
</dbReference>
<dbReference type="GO" id="GO:0005886">
    <property type="term" value="C:plasma membrane"/>
    <property type="evidence" value="ECO:0007669"/>
    <property type="project" value="TreeGrafter"/>
</dbReference>
<proteinExistence type="predicted"/>
<reference evidence="10 11" key="1">
    <citation type="submission" date="2017-02" db="EMBL/GenBank/DDBJ databases">
        <authorList>
            <person name="Peterson S.W."/>
        </authorList>
    </citation>
    <scope>NUCLEOTIDE SEQUENCE [LARGE SCALE GENOMIC DNA]</scope>
    <source>
        <strain evidence="10 11">SRS1_H2-8</strain>
    </source>
</reference>
<organism evidence="10 11">
    <name type="scientific">Sporisorium reilianum f. sp. reilianum</name>
    <dbReference type="NCBI Taxonomy" id="72559"/>
    <lineage>
        <taxon>Eukaryota</taxon>
        <taxon>Fungi</taxon>
        <taxon>Dikarya</taxon>
        <taxon>Basidiomycota</taxon>
        <taxon>Ustilaginomycotina</taxon>
        <taxon>Ustilaginomycetes</taxon>
        <taxon>Ustilaginales</taxon>
        <taxon>Ustilaginaceae</taxon>
        <taxon>Sporisorium</taxon>
    </lineage>
</organism>
<dbReference type="EMBL" id="LT795068">
    <property type="protein sequence ID" value="SJX64958.1"/>
    <property type="molecule type" value="Genomic_DNA"/>
</dbReference>
<evidence type="ECO:0000256" key="2">
    <source>
        <dbReference type="ARBA" id="ARBA00012438"/>
    </source>
</evidence>
<keyword evidence="4" id="KW-0808">Transferase</keyword>
<dbReference type="InterPro" id="IPR004358">
    <property type="entry name" value="Sig_transdc_His_kin-like_C"/>
</dbReference>
<dbReference type="GO" id="GO:0009927">
    <property type="term" value="F:histidine phosphotransfer kinase activity"/>
    <property type="evidence" value="ECO:0007669"/>
    <property type="project" value="TreeGrafter"/>
</dbReference>
<dbReference type="InterPro" id="IPR036890">
    <property type="entry name" value="HATPase_C_sf"/>
</dbReference>
<dbReference type="Proteomes" id="UP000239563">
    <property type="component" value="Chromosome XV"/>
</dbReference>
<evidence type="ECO:0000256" key="4">
    <source>
        <dbReference type="ARBA" id="ARBA00022679"/>
    </source>
</evidence>
<dbReference type="CDD" id="cd00082">
    <property type="entry name" value="HisKA"/>
    <property type="match status" value="1"/>
</dbReference>
<dbReference type="SMART" id="SM00448">
    <property type="entry name" value="REC"/>
    <property type="match status" value="1"/>
</dbReference>
<evidence type="ECO:0000259" key="9">
    <source>
        <dbReference type="PROSITE" id="PS50110"/>
    </source>
</evidence>
<feature type="region of interest" description="Disordered" evidence="7">
    <location>
        <begin position="553"/>
        <end position="580"/>
    </location>
</feature>
<sequence length="720" mass="79583">MAPSATLRKPFSQRLDDPDQSVLHQHSHGELGEQVSPHTMSVAVDHAHIQLIQQVQHELRTPVHGLLNLVDDLRTELRTVPIEDRATRRSLLNKVESLAGLGERLQNVLDDFRDFATETIHAREAEEQHEVVPDEPVDLGELLDTVAAEAWNAQVRQIRAEDGDDARLPPPPELILQTDTSLRGWKTVVSTTLVKKLAGKLISNALRFTSEGYVEVSLSPSLASSPWNERNLDDSTASAQHFIDLVVEDSGEGMTEHFLSHRLFEPFVKANNFKAGAGLSVNLCSSIVRRMGGAMHVSSDKDRGTIVTVRLPVHSLPERIVDPAPPSQSDQLIYLYGFEGQGLQRLAQVISAQLATFGNLYCTSHIADADFLLLPEEACLQVEGGIDAILAQTKPGVKIGVLQAHEDAGIEYAAFKNGSRRPTFVTRKPFGPRCFANLLRLAEQQGDQDTRTTHETVRRKHGHLGYTAPSHPHKPDQVLPADAGSPLSKHAKLAETSDDAAVQHEVKDLHPRRMLLVDEQEKKNRDTGSCTSAGGDKLADLVVSPNAMDEVLRAPHPKPHIKPPSTPASPSKTLASSSSSSIAAAPRQKFSVLCCEDNPLNMRILTTMLRQAKIEFHEAVEQFKKHLPAVTLLDINMPRMMGFEACQHMRRHVAHELPPEQSAKQSFKIVAVTALSDGFHQQKGLECGMDAWFTKPLQMRKLKLDLAEWRQEFDEMVAAK</sequence>
<dbReference type="Gene3D" id="3.30.565.10">
    <property type="entry name" value="Histidine kinase-like ATPase, C-terminal domain"/>
    <property type="match status" value="1"/>
</dbReference>
<dbReference type="CDD" id="cd17546">
    <property type="entry name" value="REC_hyHK_CKI1_RcsC-like"/>
    <property type="match status" value="1"/>
</dbReference>
<dbReference type="Gene3D" id="3.40.50.2300">
    <property type="match status" value="1"/>
</dbReference>
<dbReference type="GO" id="GO:0000155">
    <property type="term" value="F:phosphorelay sensor kinase activity"/>
    <property type="evidence" value="ECO:0007669"/>
    <property type="project" value="InterPro"/>
</dbReference>
<dbReference type="AlphaFoldDB" id="A0A2N8UJK3"/>
<evidence type="ECO:0000256" key="6">
    <source>
        <dbReference type="PROSITE-ProRule" id="PRU00169"/>
    </source>
</evidence>
<dbReference type="PRINTS" id="PR00344">
    <property type="entry name" value="BCTRLSENSOR"/>
</dbReference>
<accession>A0A2N8UJK3</accession>
<keyword evidence="3 6" id="KW-0597">Phosphoprotein</keyword>